<dbReference type="InParanoid" id="C8VR92"/>
<proteinExistence type="predicted"/>
<dbReference type="AlphaFoldDB" id="C8VR92"/>
<dbReference type="STRING" id="227321.C8VR92"/>
<keyword evidence="2" id="KW-1185">Reference proteome</keyword>
<dbReference type="Proteomes" id="UP000000560">
    <property type="component" value="Chromosome VIII"/>
</dbReference>
<evidence type="ECO:0000313" key="1">
    <source>
        <dbReference type="EMBL" id="CBF88870.1"/>
    </source>
</evidence>
<dbReference type="KEGG" id="ani:ANIA_11280"/>
<dbReference type="GeneID" id="74896889"/>
<sequence length="87" mass="9584">MATDATTGIKAMQGQWEDISVYRFEIREHMIMAFEGASCSISDVNGQHQASFASKDALVLREVRPGDKCYVQRGRACLFEAPAETPG</sequence>
<protein>
    <submittedName>
        <fullName evidence="1">Uncharacterized protein</fullName>
    </submittedName>
</protein>
<dbReference type="HOGENOM" id="CLU_179447_0_0_1"/>
<evidence type="ECO:0000313" key="2">
    <source>
        <dbReference type="Proteomes" id="UP000000560"/>
    </source>
</evidence>
<dbReference type="EMBL" id="BN001308">
    <property type="protein sequence ID" value="CBF88870.1"/>
    <property type="molecule type" value="Genomic_DNA"/>
</dbReference>
<dbReference type="OMA" id="GYRCYIM"/>
<dbReference type="eggNOG" id="ENOG502RQIN">
    <property type="taxonomic scope" value="Eukaryota"/>
</dbReference>
<dbReference type="RefSeq" id="XP_050469144.1">
    <property type="nucleotide sequence ID" value="XM_050613318.1"/>
</dbReference>
<reference evidence="2" key="2">
    <citation type="journal article" date="2009" name="Fungal Genet. Biol.">
        <title>The 2008 update of the Aspergillus nidulans genome annotation: a community effort.</title>
        <authorList>
            <person name="Wortman J.R."/>
            <person name="Gilsenan J.M."/>
            <person name="Joardar V."/>
            <person name="Deegan J."/>
            <person name="Clutterbuck J."/>
            <person name="Andersen M.R."/>
            <person name="Archer D."/>
            <person name="Bencina M."/>
            <person name="Braus G."/>
            <person name="Coutinho P."/>
            <person name="von Dohren H."/>
            <person name="Doonan J."/>
            <person name="Driessen A.J."/>
            <person name="Durek P."/>
            <person name="Espeso E."/>
            <person name="Fekete E."/>
            <person name="Flipphi M."/>
            <person name="Estrada C.G."/>
            <person name="Geysens S."/>
            <person name="Goldman G."/>
            <person name="de Groot P.W."/>
            <person name="Hansen K."/>
            <person name="Harris S.D."/>
            <person name="Heinekamp T."/>
            <person name="Helmstaedt K."/>
            <person name="Henrissat B."/>
            <person name="Hofmann G."/>
            <person name="Homan T."/>
            <person name="Horio T."/>
            <person name="Horiuchi H."/>
            <person name="James S."/>
            <person name="Jones M."/>
            <person name="Karaffa L."/>
            <person name="Karanyi Z."/>
            <person name="Kato M."/>
            <person name="Keller N."/>
            <person name="Kelly D.E."/>
            <person name="Kiel J.A."/>
            <person name="Kim J.M."/>
            <person name="van der Klei I.J."/>
            <person name="Klis F.M."/>
            <person name="Kovalchuk A."/>
            <person name="Krasevec N."/>
            <person name="Kubicek C.P."/>
            <person name="Liu B."/>
            <person name="Maccabe A."/>
            <person name="Meyer V."/>
            <person name="Mirabito P."/>
            <person name="Miskei M."/>
            <person name="Mos M."/>
            <person name="Mullins J."/>
            <person name="Nelson D.R."/>
            <person name="Nielsen J."/>
            <person name="Oakley B.R."/>
            <person name="Osmani S.A."/>
            <person name="Pakula T."/>
            <person name="Paszewski A."/>
            <person name="Paulsen I."/>
            <person name="Pilsyk S."/>
            <person name="Pocsi I."/>
            <person name="Punt P.J."/>
            <person name="Ram A.F."/>
            <person name="Ren Q."/>
            <person name="Robellet X."/>
            <person name="Robson G."/>
            <person name="Seiboth B."/>
            <person name="van Solingen P."/>
            <person name="Specht T."/>
            <person name="Sun J."/>
            <person name="Taheri-Talesh N."/>
            <person name="Takeshita N."/>
            <person name="Ussery D."/>
            <person name="vanKuyk P.A."/>
            <person name="Visser H."/>
            <person name="van de Vondervoort P.J."/>
            <person name="de Vries R.P."/>
            <person name="Walton J."/>
            <person name="Xiang X."/>
            <person name="Xiong Y."/>
            <person name="Zeng A.P."/>
            <person name="Brandt B.W."/>
            <person name="Cornell M.J."/>
            <person name="van den Hondel C.A."/>
            <person name="Visser J."/>
            <person name="Oliver S.G."/>
            <person name="Turner G."/>
        </authorList>
    </citation>
    <scope>GENOME REANNOTATION</scope>
    <source>
        <strain evidence="2">FGSC A4 / ATCC 38163 / CBS 112.46 / NRRL 194 / M139</strain>
    </source>
</reference>
<dbReference type="OrthoDB" id="4465702at2759"/>
<organism evidence="1 2">
    <name type="scientific">Emericella nidulans (strain FGSC A4 / ATCC 38163 / CBS 112.46 / NRRL 194 / M139)</name>
    <name type="common">Aspergillus nidulans</name>
    <dbReference type="NCBI Taxonomy" id="227321"/>
    <lineage>
        <taxon>Eukaryota</taxon>
        <taxon>Fungi</taxon>
        <taxon>Dikarya</taxon>
        <taxon>Ascomycota</taxon>
        <taxon>Pezizomycotina</taxon>
        <taxon>Eurotiomycetes</taxon>
        <taxon>Eurotiomycetidae</taxon>
        <taxon>Eurotiales</taxon>
        <taxon>Aspergillaceae</taxon>
        <taxon>Aspergillus</taxon>
        <taxon>Aspergillus subgen. Nidulantes</taxon>
    </lineage>
</organism>
<reference evidence="2" key="1">
    <citation type="journal article" date="2005" name="Nature">
        <title>Sequencing of Aspergillus nidulans and comparative analysis with A. fumigatus and A. oryzae.</title>
        <authorList>
            <person name="Galagan J.E."/>
            <person name="Calvo S.E."/>
            <person name="Cuomo C."/>
            <person name="Ma L.J."/>
            <person name="Wortman J.R."/>
            <person name="Batzoglou S."/>
            <person name="Lee S.I."/>
            <person name="Basturkmen M."/>
            <person name="Spevak C.C."/>
            <person name="Clutterbuck J."/>
            <person name="Kapitonov V."/>
            <person name="Jurka J."/>
            <person name="Scazzocchio C."/>
            <person name="Farman M."/>
            <person name="Butler J."/>
            <person name="Purcell S."/>
            <person name="Harris S."/>
            <person name="Braus G.H."/>
            <person name="Draht O."/>
            <person name="Busch S."/>
            <person name="D'Enfert C."/>
            <person name="Bouchier C."/>
            <person name="Goldman G.H."/>
            <person name="Bell-Pedersen D."/>
            <person name="Griffiths-Jones S."/>
            <person name="Doonan J.H."/>
            <person name="Yu J."/>
            <person name="Vienken K."/>
            <person name="Pain A."/>
            <person name="Freitag M."/>
            <person name="Selker E.U."/>
            <person name="Archer D.B."/>
            <person name="Penalva M.A."/>
            <person name="Oakley B.R."/>
            <person name="Momany M."/>
            <person name="Tanaka T."/>
            <person name="Kumagai T."/>
            <person name="Asai K."/>
            <person name="Machida M."/>
            <person name="Nierman W.C."/>
            <person name="Denning D.W."/>
            <person name="Caddick M."/>
            <person name="Hynes M."/>
            <person name="Paoletti M."/>
            <person name="Fischer R."/>
            <person name="Miller B."/>
            <person name="Dyer P."/>
            <person name="Sachs M.S."/>
            <person name="Osmani S.A."/>
            <person name="Birren B.W."/>
        </authorList>
    </citation>
    <scope>NUCLEOTIDE SEQUENCE [LARGE SCALE GENOMIC DNA]</scope>
    <source>
        <strain evidence="2">FGSC A4 / ATCC 38163 / CBS 112.46 / NRRL 194 / M139</strain>
    </source>
</reference>
<gene>
    <name evidence="1" type="ORF">ANIA_11280</name>
</gene>
<accession>C8VR92</accession>
<name>C8VR92_EMENI</name>